<keyword evidence="2" id="KW-0808">Transferase</keyword>
<organism evidence="2 3">
    <name type="scientific">Polymorphobacter multimanifer</name>
    <dbReference type="NCBI Taxonomy" id="1070431"/>
    <lineage>
        <taxon>Bacteria</taxon>
        <taxon>Pseudomonadati</taxon>
        <taxon>Pseudomonadota</taxon>
        <taxon>Alphaproteobacteria</taxon>
        <taxon>Sphingomonadales</taxon>
        <taxon>Sphingosinicellaceae</taxon>
        <taxon>Polymorphobacter</taxon>
    </lineage>
</organism>
<dbReference type="PANTHER" id="PTHR22916:SF3">
    <property type="entry name" value="UDP-GLCNAC:BETAGAL BETA-1,3-N-ACETYLGLUCOSAMINYLTRANSFERASE-LIKE PROTEIN 1"/>
    <property type="match status" value="1"/>
</dbReference>
<keyword evidence="3" id="KW-1185">Reference proteome</keyword>
<evidence type="ECO:0000259" key="1">
    <source>
        <dbReference type="Pfam" id="PF00535"/>
    </source>
</evidence>
<keyword evidence="2" id="KW-0328">Glycosyltransferase</keyword>
<dbReference type="PANTHER" id="PTHR22916">
    <property type="entry name" value="GLYCOSYLTRANSFERASE"/>
    <property type="match status" value="1"/>
</dbReference>
<dbReference type="RefSeq" id="WP_184195114.1">
    <property type="nucleotide sequence ID" value="NZ_BMOX01000002.1"/>
</dbReference>
<dbReference type="Gene3D" id="3.90.550.10">
    <property type="entry name" value="Spore Coat Polysaccharide Biosynthesis Protein SpsA, Chain A"/>
    <property type="match status" value="1"/>
</dbReference>
<dbReference type="Proteomes" id="UP000538147">
    <property type="component" value="Unassembled WGS sequence"/>
</dbReference>
<dbReference type="GO" id="GO:0016758">
    <property type="term" value="F:hexosyltransferase activity"/>
    <property type="evidence" value="ECO:0007669"/>
    <property type="project" value="UniProtKB-ARBA"/>
</dbReference>
<comment type="caution">
    <text evidence="2">The sequence shown here is derived from an EMBL/GenBank/DDBJ whole genome shotgun (WGS) entry which is preliminary data.</text>
</comment>
<name>A0A841LBQ8_9SPHN</name>
<dbReference type="InterPro" id="IPR029044">
    <property type="entry name" value="Nucleotide-diphossugar_trans"/>
</dbReference>
<reference evidence="2 3" key="1">
    <citation type="submission" date="2020-08" db="EMBL/GenBank/DDBJ databases">
        <title>Genomic Encyclopedia of Type Strains, Phase IV (KMG-IV): sequencing the most valuable type-strain genomes for metagenomic binning, comparative biology and taxonomic classification.</title>
        <authorList>
            <person name="Goeker M."/>
        </authorList>
    </citation>
    <scope>NUCLEOTIDE SEQUENCE [LARGE SCALE GENOMIC DNA]</scope>
    <source>
        <strain evidence="2 3">DSM 102189</strain>
    </source>
</reference>
<evidence type="ECO:0000313" key="3">
    <source>
        <dbReference type="Proteomes" id="UP000538147"/>
    </source>
</evidence>
<protein>
    <submittedName>
        <fullName evidence="2">Succinoglycan biosynthesis protein ExoO</fullName>
        <ecNumber evidence="2">2.4.-.-</ecNumber>
    </submittedName>
</protein>
<proteinExistence type="predicted"/>
<dbReference type="AlphaFoldDB" id="A0A841LBQ8"/>
<dbReference type="SUPFAM" id="SSF53448">
    <property type="entry name" value="Nucleotide-diphospho-sugar transferases"/>
    <property type="match status" value="1"/>
</dbReference>
<dbReference type="CDD" id="cd00761">
    <property type="entry name" value="Glyco_tranf_GTA_type"/>
    <property type="match status" value="1"/>
</dbReference>
<dbReference type="InterPro" id="IPR001173">
    <property type="entry name" value="Glyco_trans_2-like"/>
</dbReference>
<accession>A0A841LBQ8</accession>
<dbReference type="EMBL" id="JACIIV010000003">
    <property type="protein sequence ID" value="MBB6226438.1"/>
    <property type="molecule type" value="Genomic_DNA"/>
</dbReference>
<gene>
    <name evidence="2" type="ORF">FHS79_000592</name>
</gene>
<feature type="domain" description="Glycosyltransferase 2-like" evidence="1">
    <location>
        <begin position="5"/>
        <end position="131"/>
    </location>
</feature>
<dbReference type="Pfam" id="PF00535">
    <property type="entry name" value="Glycos_transf_2"/>
    <property type="match status" value="1"/>
</dbReference>
<evidence type="ECO:0000313" key="2">
    <source>
        <dbReference type="EMBL" id="MBB6226438.1"/>
    </source>
</evidence>
<sequence>MPIVSVIIPTWNAARHLEAAVRSAMAQTLAAIEIIIVDDGSTDATVALADRLASIDARIRVERSRRNLGPAGARNRALALASGIWVAVLDSDDMMVPRRLEGLVAVGEAQGADIVADDLIVFEDGAPEAATLFLGGKFRPDWITLLDYLAATVMYGGGPNFGYLKPIVRLAALRAGGIYYDARLRIAEDDDFIVRALLAGLRYWLQPDPGYGYRRHAASISHRLSGGHALAMLASSGELLAAEAGQPPEVVRALAVRHAAMRKAWAFAGFIEALKLRDAARATALVLADPALLSLLHMPVGAALGRLRPGWLPRRPVRAVPAAVAALATIMPGAPGSPSPRTRPEVER</sequence>
<dbReference type="EC" id="2.4.-.-" evidence="2"/>